<keyword evidence="2" id="KW-1185">Reference proteome</keyword>
<dbReference type="GeneTree" id="ENSGT00940000173218"/>
<dbReference type="PANTHER" id="PTHR15989:SF5">
    <property type="entry name" value="VEZATIN"/>
    <property type="match status" value="1"/>
</dbReference>
<proteinExistence type="predicted"/>
<dbReference type="InterPro" id="IPR026858">
    <property type="entry name" value="Vezatin"/>
</dbReference>
<dbReference type="PANTHER" id="PTHR15989">
    <property type="entry name" value="VEZATIN"/>
    <property type="match status" value="1"/>
</dbReference>
<dbReference type="GO" id="GO:0098609">
    <property type="term" value="P:cell-cell adhesion"/>
    <property type="evidence" value="ECO:0007669"/>
    <property type="project" value="InterPro"/>
</dbReference>
<reference evidence="1" key="2">
    <citation type="submission" date="2025-08" db="UniProtKB">
        <authorList>
            <consortium name="Ensembl"/>
        </authorList>
    </citation>
    <scope>IDENTIFICATION</scope>
</reference>
<evidence type="ECO:0000313" key="1">
    <source>
        <dbReference type="Ensembl" id="ENSACAP00000036848.1"/>
    </source>
</evidence>
<protein>
    <submittedName>
        <fullName evidence="1">Uncharacterized protein</fullName>
    </submittedName>
</protein>
<sequence length="107" mass="12468">MKITSNKNYTTIFNQYHHHFATATRGQAQLVFNIITNFIGTNSPLYQYLQDLGHTDFEKCSSVVQKQEECTAKEGQKDMDTSPIQKAKHYIYLQCLFYWNNEGFSQS</sequence>
<dbReference type="InParanoid" id="A0A803TNQ8"/>
<name>A0A803TNQ8_ANOCA</name>
<dbReference type="AlphaFoldDB" id="A0A803TNQ8"/>
<accession>A0A803TNQ8</accession>
<reference evidence="1 2" key="1">
    <citation type="submission" date="2009-12" db="EMBL/GenBank/DDBJ databases">
        <title>The Genome Sequence of Anolis carolinensis (Green Anole Lizard).</title>
        <authorList>
            <consortium name="The Genome Sequencing Platform"/>
            <person name="Di Palma F."/>
            <person name="Alfoldi J."/>
            <person name="Heiman D."/>
            <person name="Young S."/>
            <person name="Grabherr M."/>
            <person name="Johnson J."/>
            <person name="Lander E.S."/>
            <person name="Lindblad-Toh K."/>
        </authorList>
    </citation>
    <scope>NUCLEOTIDE SEQUENCE [LARGE SCALE GENOMIC DNA]</scope>
    <source>
        <strain evidence="1 2">JBL SC #1</strain>
    </source>
</reference>
<reference evidence="1" key="3">
    <citation type="submission" date="2025-09" db="UniProtKB">
        <authorList>
            <consortium name="Ensembl"/>
        </authorList>
    </citation>
    <scope>IDENTIFICATION</scope>
</reference>
<dbReference type="Ensembl" id="ENSACAT00000056468.1">
    <property type="protein sequence ID" value="ENSACAP00000036848.1"/>
    <property type="gene ID" value="ENSACAG00000036068.1"/>
</dbReference>
<dbReference type="Proteomes" id="UP000001646">
    <property type="component" value="Chromosome 5"/>
</dbReference>
<organism evidence="1 2">
    <name type="scientific">Anolis carolinensis</name>
    <name type="common">Green anole</name>
    <name type="synonym">American chameleon</name>
    <dbReference type="NCBI Taxonomy" id="28377"/>
    <lineage>
        <taxon>Eukaryota</taxon>
        <taxon>Metazoa</taxon>
        <taxon>Chordata</taxon>
        <taxon>Craniata</taxon>
        <taxon>Vertebrata</taxon>
        <taxon>Euteleostomi</taxon>
        <taxon>Lepidosauria</taxon>
        <taxon>Squamata</taxon>
        <taxon>Bifurcata</taxon>
        <taxon>Unidentata</taxon>
        <taxon>Episquamata</taxon>
        <taxon>Toxicofera</taxon>
        <taxon>Iguania</taxon>
        <taxon>Dactyloidae</taxon>
        <taxon>Anolis</taxon>
    </lineage>
</organism>
<evidence type="ECO:0000313" key="2">
    <source>
        <dbReference type="Proteomes" id="UP000001646"/>
    </source>
</evidence>